<dbReference type="CDD" id="cd01300">
    <property type="entry name" value="YtcJ_like"/>
    <property type="match status" value="1"/>
</dbReference>
<dbReference type="RefSeq" id="WP_420242096.1">
    <property type="nucleotide sequence ID" value="NZ_BOPV01000001.1"/>
</dbReference>
<protein>
    <submittedName>
        <fullName evidence="3">Amidohydrolase</fullName>
    </submittedName>
</protein>
<dbReference type="Gene3D" id="2.30.40.10">
    <property type="entry name" value="Urease, subunit C, domain 1"/>
    <property type="match status" value="1"/>
</dbReference>
<gene>
    <name evidence="3" type="ORF">TMPK1_12320</name>
</gene>
<dbReference type="PANTHER" id="PTHR22642:SF2">
    <property type="entry name" value="PROTEIN LONG AFTER FAR-RED 3"/>
    <property type="match status" value="1"/>
</dbReference>
<keyword evidence="1" id="KW-0732">Signal</keyword>
<accession>A0A8S8XCH6</accession>
<evidence type="ECO:0000256" key="1">
    <source>
        <dbReference type="SAM" id="SignalP"/>
    </source>
</evidence>
<feature type="signal peptide" evidence="1">
    <location>
        <begin position="1"/>
        <end position="27"/>
    </location>
</feature>
<evidence type="ECO:0000313" key="4">
    <source>
        <dbReference type="Proteomes" id="UP000681075"/>
    </source>
</evidence>
<proteinExistence type="predicted"/>
<feature type="chain" id="PRO_5035773921" evidence="1">
    <location>
        <begin position="28"/>
        <end position="560"/>
    </location>
</feature>
<keyword evidence="4" id="KW-1185">Reference proteome</keyword>
<dbReference type="InterPro" id="IPR033932">
    <property type="entry name" value="YtcJ-like"/>
</dbReference>
<dbReference type="Pfam" id="PF07969">
    <property type="entry name" value="Amidohydro_3"/>
    <property type="match status" value="1"/>
</dbReference>
<dbReference type="Gene3D" id="3.10.310.70">
    <property type="match status" value="1"/>
</dbReference>
<dbReference type="Proteomes" id="UP000681075">
    <property type="component" value="Unassembled WGS sequence"/>
</dbReference>
<dbReference type="InterPro" id="IPR032466">
    <property type="entry name" value="Metal_Hydrolase"/>
</dbReference>
<name>A0A8S8XCH6_9PROT</name>
<dbReference type="PANTHER" id="PTHR22642">
    <property type="entry name" value="IMIDAZOLONEPROPIONASE"/>
    <property type="match status" value="1"/>
</dbReference>
<organism evidence="3 4">
    <name type="scientific">Roseiterribacter gracilis</name>
    <dbReference type="NCBI Taxonomy" id="2812848"/>
    <lineage>
        <taxon>Bacteria</taxon>
        <taxon>Pseudomonadati</taxon>
        <taxon>Pseudomonadota</taxon>
        <taxon>Alphaproteobacteria</taxon>
        <taxon>Rhodospirillales</taxon>
        <taxon>Roseiterribacteraceae</taxon>
        <taxon>Roseiterribacter</taxon>
    </lineage>
</organism>
<dbReference type="InterPro" id="IPR011059">
    <property type="entry name" value="Metal-dep_hydrolase_composite"/>
</dbReference>
<reference evidence="3" key="1">
    <citation type="submission" date="2021-02" db="EMBL/GenBank/DDBJ databases">
        <title>Genome sequence of Rhodospirillales sp. strain TMPK1 isolated from soil.</title>
        <authorList>
            <person name="Nakai R."/>
            <person name="Kusada H."/>
            <person name="Tamaki H."/>
        </authorList>
    </citation>
    <scope>NUCLEOTIDE SEQUENCE</scope>
    <source>
        <strain evidence="3">TMPK1</strain>
    </source>
</reference>
<comment type="caution">
    <text evidence="3">The sequence shown here is derived from an EMBL/GenBank/DDBJ whole genome shotgun (WGS) entry which is preliminary data.</text>
</comment>
<dbReference type="InterPro" id="IPR013108">
    <property type="entry name" value="Amidohydro_3"/>
</dbReference>
<dbReference type="SUPFAM" id="SSF51338">
    <property type="entry name" value="Composite domain of metallo-dependent hydrolases"/>
    <property type="match status" value="1"/>
</dbReference>
<dbReference type="GO" id="GO:0016810">
    <property type="term" value="F:hydrolase activity, acting on carbon-nitrogen (but not peptide) bonds"/>
    <property type="evidence" value="ECO:0007669"/>
    <property type="project" value="InterPro"/>
</dbReference>
<evidence type="ECO:0000313" key="3">
    <source>
        <dbReference type="EMBL" id="GIL38995.1"/>
    </source>
</evidence>
<dbReference type="SUPFAM" id="SSF51556">
    <property type="entry name" value="Metallo-dependent hydrolases"/>
    <property type="match status" value="1"/>
</dbReference>
<dbReference type="Gene3D" id="3.20.20.140">
    <property type="entry name" value="Metal-dependent hydrolases"/>
    <property type="match status" value="1"/>
</dbReference>
<dbReference type="AlphaFoldDB" id="A0A8S8XCH6"/>
<dbReference type="EMBL" id="BOPV01000001">
    <property type="protein sequence ID" value="GIL38995.1"/>
    <property type="molecule type" value="Genomic_DNA"/>
</dbReference>
<feature type="domain" description="Amidohydrolase 3" evidence="2">
    <location>
        <begin position="76"/>
        <end position="557"/>
    </location>
</feature>
<evidence type="ECO:0000259" key="2">
    <source>
        <dbReference type="Pfam" id="PF07969"/>
    </source>
</evidence>
<sequence length="560" mass="59189">MRLSLLLLLSLSLAVPAVVGLAVPAGAADLVLVGGRVRSGPEASKLVTALVIRDGNIVYVGDDKGARGAAQAGARIVELRGKTVIPGFRDGHAHLEGIGHRLRSFDLSTVPSLAALLDKVRERAAAAAPGSWIAGEGWIETAWPEKRMPSRTELDSVAPNNPVALRRADGHALVVNSAALKAAGIDASVKDPAGGSFVRDAQGNFTGIVLDTAMSSIAAKIPGPTKDELREELRAGIDREVSLGLTQLHHAGGSAEMLAALRELCAAPGGLKLRVYFAVSYPSAAAEELLDKGPHDQGCNGRLVVRGIKMYADGALGSRGAALLAPYSDAPNTSGLMRPEMEQVGPVLERAAKSGVQIWTHAIGDRGNRIVLDNYEKAFTAVPSKEPRRWRIEHAQIIDANDIPRFGKLGVIASMQPSHAIGDLHFAPARLGNERLGGAYAWRSLLASGAAISGGSDAPVEVGDPRIEFYAATARRDLAGYQGANWHPEQALTRPQALAFLTRGPAYASFEEKTRGTIEVGKRADLTVLDKDPLVIPIADVPKMKIEMTLVDGDIVYESK</sequence>